<gene>
    <name evidence="3" type="ORF">AAG570_011481</name>
</gene>
<feature type="region of interest" description="Disordered" evidence="1">
    <location>
        <begin position="514"/>
        <end position="553"/>
    </location>
</feature>
<evidence type="ECO:0000256" key="1">
    <source>
        <dbReference type="SAM" id="MobiDB-lite"/>
    </source>
</evidence>
<keyword evidence="2" id="KW-1133">Transmembrane helix</keyword>
<evidence type="ECO:0000313" key="4">
    <source>
        <dbReference type="Proteomes" id="UP001558652"/>
    </source>
</evidence>
<evidence type="ECO:0000313" key="3">
    <source>
        <dbReference type="EMBL" id="KAL1131870.1"/>
    </source>
</evidence>
<feature type="region of interest" description="Disordered" evidence="1">
    <location>
        <begin position="66"/>
        <end position="98"/>
    </location>
</feature>
<organism evidence="3 4">
    <name type="scientific">Ranatra chinensis</name>
    <dbReference type="NCBI Taxonomy" id="642074"/>
    <lineage>
        <taxon>Eukaryota</taxon>
        <taxon>Metazoa</taxon>
        <taxon>Ecdysozoa</taxon>
        <taxon>Arthropoda</taxon>
        <taxon>Hexapoda</taxon>
        <taxon>Insecta</taxon>
        <taxon>Pterygota</taxon>
        <taxon>Neoptera</taxon>
        <taxon>Paraneoptera</taxon>
        <taxon>Hemiptera</taxon>
        <taxon>Heteroptera</taxon>
        <taxon>Panheteroptera</taxon>
        <taxon>Nepomorpha</taxon>
        <taxon>Nepidae</taxon>
        <taxon>Ranatrinae</taxon>
        <taxon>Ranatra</taxon>
    </lineage>
</organism>
<proteinExistence type="predicted"/>
<comment type="caution">
    <text evidence="3">The sequence shown here is derived from an EMBL/GenBank/DDBJ whole genome shotgun (WGS) entry which is preliminary data.</text>
</comment>
<protein>
    <submittedName>
        <fullName evidence="3">Uncharacterized protein</fullName>
    </submittedName>
</protein>
<dbReference type="EMBL" id="JBFDAA010000006">
    <property type="protein sequence ID" value="KAL1131870.1"/>
    <property type="molecule type" value="Genomic_DNA"/>
</dbReference>
<keyword evidence="2" id="KW-0472">Membrane</keyword>
<feature type="compositionally biased region" description="Basic and acidic residues" evidence="1">
    <location>
        <begin position="445"/>
        <end position="455"/>
    </location>
</feature>
<reference evidence="3 4" key="1">
    <citation type="submission" date="2024-07" db="EMBL/GenBank/DDBJ databases">
        <title>Chromosome-level genome assembly of the water stick insect Ranatra chinensis (Heteroptera: Nepidae).</title>
        <authorList>
            <person name="Liu X."/>
        </authorList>
    </citation>
    <scope>NUCLEOTIDE SEQUENCE [LARGE SCALE GENOMIC DNA]</scope>
    <source>
        <strain evidence="3">Cailab_2021Rc</strain>
        <tissue evidence="3">Muscle</tissue>
    </source>
</reference>
<sequence>MLLWACQNKRRGILNCGECLRYDSARPRVEPQKGGRLRVPFSVVSCVLFLWNMSCTVVMFHKNKTQETTENGLGPSPFKTGRAGERQGRKEATEEDISGAHVQEQGETFFFSSEKSSDRLLFKLKLPSGPMSVYSFLMNSRRSQRSPLVLYFKNLCGSEVLTSCRVADSSDATVIIIVLTTSNKGEASEYPTSDFQTSCARYSLAINYPRALMFNFKAHKKIKSQLRSQKENGSLEKSEYTKFHADHATSDKREGALHVESKDTKEAHDYTNGKNPGQRVAVEFCNLARKGNRYPDGDFLGYCPTFHRSTSRLRNVGIQPRDPKPKMGILMLIPLSSIPSPTMLLIDRTAKFKLPIYMDHLIAIFVLFGRINFTNALGQEGEALSDEWGSLAEMPLDKLLHVKKALESNIGLEDLDDGEDGVERDREDLGVPMRERKKKKKKYKDGHWRREHLQDPPIRRDSWEVDAPWQSSKGKGDIGSIFHGTITVLAFLAFGGYLLCLLLQAVKGYPGYVYPTTTTPPTTTTTATTSSAGRRRKRRSDPPPFSSSPPRDGAELDRIFQTMVTIAESYAKYEKLNRNNN</sequence>
<keyword evidence="2" id="KW-0812">Transmembrane</keyword>
<feature type="region of interest" description="Disordered" evidence="1">
    <location>
        <begin position="416"/>
        <end position="455"/>
    </location>
</feature>
<feature type="transmembrane region" description="Helical" evidence="2">
    <location>
        <begin position="481"/>
        <end position="503"/>
    </location>
</feature>
<dbReference type="AlphaFoldDB" id="A0ABD0YKR9"/>
<keyword evidence="4" id="KW-1185">Reference proteome</keyword>
<evidence type="ECO:0000256" key="2">
    <source>
        <dbReference type="SAM" id="Phobius"/>
    </source>
</evidence>
<feature type="compositionally biased region" description="Basic residues" evidence="1">
    <location>
        <begin position="435"/>
        <end position="444"/>
    </location>
</feature>
<dbReference type="Proteomes" id="UP001558652">
    <property type="component" value="Unassembled WGS sequence"/>
</dbReference>
<feature type="compositionally biased region" description="Low complexity" evidence="1">
    <location>
        <begin position="515"/>
        <end position="532"/>
    </location>
</feature>
<accession>A0ABD0YKR9</accession>
<name>A0ABD0YKR9_9HEMI</name>
<feature type="compositionally biased region" description="Basic and acidic residues" evidence="1">
    <location>
        <begin position="82"/>
        <end position="92"/>
    </location>
</feature>